<dbReference type="RefSeq" id="WP_379485415.1">
    <property type="nucleotide sequence ID" value="NZ_JBHMCF010000061.1"/>
</dbReference>
<name>A0ABV5P4L0_9ACTN</name>
<keyword evidence="1" id="KW-0812">Transmembrane</keyword>
<comment type="caution">
    <text evidence="2">The sequence shown here is derived from an EMBL/GenBank/DDBJ whole genome shotgun (WGS) entry which is preliminary data.</text>
</comment>
<dbReference type="Pfam" id="PF03995">
    <property type="entry name" value="Inhibitor_I36"/>
    <property type="match status" value="1"/>
</dbReference>
<sequence length="201" mass="21531">MQNVKTGGSASGRIGKVVFYFALSVAMSLLGVSSGYADTAARTAGQDNLEQEIAQILRDNPKAHRIDTYNIQLDEGAMLTFPAPSAGGTGEASTQAMSCDWQRLCLYDGTGGSGTRLSLYSCQRWYYLEDFSFRDKASSIYNAQSGGSRAIGKFVDTRGDGTWLQLGTLATGGQLANLALDRAPDGGTWNNRIDKVWACDA</sequence>
<protein>
    <submittedName>
        <fullName evidence="2">Peptidase inhibitor family I36 protein</fullName>
    </submittedName>
</protein>
<keyword evidence="3" id="KW-1185">Reference proteome</keyword>
<proteinExistence type="predicted"/>
<dbReference type="Proteomes" id="UP001589568">
    <property type="component" value="Unassembled WGS sequence"/>
</dbReference>
<keyword evidence="1" id="KW-0472">Membrane</keyword>
<organism evidence="2 3">
    <name type="scientific">Nonomuraea salmonea</name>
    <dbReference type="NCBI Taxonomy" id="46181"/>
    <lineage>
        <taxon>Bacteria</taxon>
        <taxon>Bacillati</taxon>
        <taxon>Actinomycetota</taxon>
        <taxon>Actinomycetes</taxon>
        <taxon>Streptosporangiales</taxon>
        <taxon>Streptosporangiaceae</taxon>
        <taxon>Nonomuraea</taxon>
    </lineage>
</organism>
<accession>A0ABV5P4L0</accession>
<evidence type="ECO:0000313" key="3">
    <source>
        <dbReference type="Proteomes" id="UP001589568"/>
    </source>
</evidence>
<evidence type="ECO:0000256" key="1">
    <source>
        <dbReference type="SAM" id="Phobius"/>
    </source>
</evidence>
<feature type="transmembrane region" description="Helical" evidence="1">
    <location>
        <begin position="17"/>
        <end position="37"/>
    </location>
</feature>
<dbReference type="EMBL" id="JBHMCF010000061">
    <property type="protein sequence ID" value="MFB9477417.1"/>
    <property type="molecule type" value="Genomic_DNA"/>
</dbReference>
<reference evidence="2 3" key="1">
    <citation type="submission" date="2024-09" db="EMBL/GenBank/DDBJ databases">
        <authorList>
            <person name="Sun Q."/>
            <person name="Mori K."/>
        </authorList>
    </citation>
    <scope>NUCLEOTIDE SEQUENCE [LARGE SCALE GENOMIC DNA]</scope>
    <source>
        <strain evidence="2 3">JCM 3324</strain>
    </source>
</reference>
<gene>
    <name evidence="2" type="ORF">ACFFR3_48650</name>
</gene>
<keyword evidence="1" id="KW-1133">Transmembrane helix</keyword>
<evidence type="ECO:0000313" key="2">
    <source>
        <dbReference type="EMBL" id="MFB9477417.1"/>
    </source>
</evidence>